<dbReference type="EMBL" id="SJPX01000001">
    <property type="protein sequence ID" value="TWU57773.1"/>
    <property type="molecule type" value="Genomic_DNA"/>
</dbReference>
<proteinExistence type="predicted"/>
<dbReference type="Proteomes" id="UP000317977">
    <property type="component" value="Unassembled WGS sequence"/>
</dbReference>
<accession>A0A5C6F7T0</accession>
<evidence type="ECO:0000313" key="1">
    <source>
        <dbReference type="EMBL" id="TWU57773.1"/>
    </source>
</evidence>
<comment type="caution">
    <text evidence="1">The sequence shown here is derived from an EMBL/GenBank/DDBJ whole genome shotgun (WGS) entry which is preliminary data.</text>
</comment>
<organism evidence="1 2">
    <name type="scientific">Rubripirellula reticaptiva</name>
    <dbReference type="NCBI Taxonomy" id="2528013"/>
    <lineage>
        <taxon>Bacteria</taxon>
        <taxon>Pseudomonadati</taxon>
        <taxon>Planctomycetota</taxon>
        <taxon>Planctomycetia</taxon>
        <taxon>Pirellulales</taxon>
        <taxon>Pirellulaceae</taxon>
        <taxon>Rubripirellula</taxon>
    </lineage>
</organism>
<gene>
    <name evidence="1" type="ORF">Poly59_06820</name>
</gene>
<protein>
    <submittedName>
        <fullName evidence="1">Uncharacterized protein</fullName>
    </submittedName>
</protein>
<reference evidence="1 2" key="1">
    <citation type="submission" date="2019-02" db="EMBL/GenBank/DDBJ databases">
        <title>Deep-cultivation of Planctomycetes and their phenomic and genomic characterization uncovers novel biology.</title>
        <authorList>
            <person name="Wiegand S."/>
            <person name="Jogler M."/>
            <person name="Boedeker C."/>
            <person name="Pinto D."/>
            <person name="Vollmers J."/>
            <person name="Rivas-Marin E."/>
            <person name="Kohn T."/>
            <person name="Peeters S.H."/>
            <person name="Heuer A."/>
            <person name="Rast P."/>
            <person name="Oberbeckmann S."/>
            <person name="Bunk B."/>
            <person name="Jeske O."/>
            <person name="Meyerdierks A."/>
            <person name="Storesund J.E."/>
            <person name="Kallscheuer N."/>
            <person name="Luecker S."/>
            <person name="Lage O.M."/>
            <person name="Pohl T."/>
            <person name="Merkel B.J."/>
            <person name="Hornburger P."/>
            <person name="Mueller R.-W."/>
            <person name="Bruemmer F."/>
            <person name="Labrenz M."/>
            <person name="Spormann A.M."/>
            <person name="Op Den Camp H."/>
            <person name="Overmann J."/>
            <person name="Amann R."/>
            <person name="Jetten M.S.M."/>
            <person name="Mascher T."/>
            <person name="Medema M.H."/>
            <person name="Devos D.P."/>
            <person name="Kaster A.-K."/>
            <person name="Ovreas L."/>
            <person name="Rohde M."/>
            <person name="Galperin M.Y."/>
            <person name="Jogler C."/>
        </authorList>
    </citation>
    <scope>NUCLEOTIDE SEQUENCE [LARGE SCALE GENOMIC DNA]</scope>
    <source>
        <strain evidence="1 2">Poly59</strain>
    </source>
</reference>
<evidence type="ECO:0000313" key="2">
    <source>
        <dbReference type="Proteomes" id="UP000317977"/>
    </source>
</evidence>
<dbReference type="AlphaFoldDB" id="A0A5C6F7T0"/>
<keyword evidence="2" id="KW-1185">Reference proteome</keyword>
<sequence>MQSGRRRDRRLELHVVQMRQQGPTAIYNMGNCHTLRIIVSLMTNFILALET</sequence>
<name>A0A5C6F7T0_9BACT</name>